<evidence type="ECO:0000313" key="3">
    <source>
        <dbReference type="Proteomes" id="UP000002296"/>
    </source>
</evidence>
<dbReference type="InParanoid" id="Q4D1C3"/>
<feature type="region of interest" description="Disordered" evidence="1">
    <location>
        <begin position="283"/>
        <end position="304"/>
    </location>
</feature>
<reference evidence="2 3" key="1">
    <citation type="journal article" date="2005" name="Science">
        <title>The genome sequence of Trypanosoma cruzi, etiologic agent of Chagas disease.</title>
        <authorList>
            <person name="El-Sayed N.M."/>
            <person name="Myler P.J."/>
            <person name="Bartholomeu D.C."/>
            <person name="Nilsson D."/>
            <person name="Aggarwal G."/>
            <person name="Tran A.N."/>
            <person name="Ghedin E."/>
            <person name="Worthey E.A."/>
            <person name="Delcher A.L."/>
            <person name="Blandin G."/>
            <person name="Westenberger S.J."/>
            <person name="Caler E."/>
            <person name="Cerqueira G.C."/>
            <person name="Branche C."/>
            <person name="Haas B."/>
            <person name="Anupama A."/>
            <person name="Arner E."/>
            <person name="Aslund L."/>
            <person name="Attipoe P."/>
            <person name="Bontempi E."/>
            <person name="Bringaud F."/>
            <person name="Burton P."/>
            <person name="Cadag E."/>
            <person name="Campbell D.A."/>
            <person name="Carrington M."/>
            <person name="Crabtree J."/>
            <person name="Darban H."/>
            <person name="da Silveira J.F."/>
            <person name="de Jong P."/>
            <person name="Edwards K."/>
            <person name="Englund P.T."/>
            <person name="Fazelina G."/>
            <person name="Feldblyum T."/>
            <person name="Ferella M."/>
            <person name="Frasch A.C."/>
            <person name="Gull K."/>
            <person name="Horn D."/>
            <person name="Hou L."/>
            <person name="Huang Y."/>
            <person name="Kindlund E."/>
            <person name="Klingbeil M."/>
            <person name="Kluge S."/>
            <person name="Koo H."/>
            <person name="Lacerda D."/>
            <person name="Levin M.J."/>
            <person name="Lorenzi H."/>
            <person name="Louie T."/>
            <person name="Machado C.R."/>
            <person name="McCulloch R."/>
            <person name="McKenna A."/>
            <person name="Mizuno Y."/>
            <person name="Mottram J.C."/>
            <person name="Nelson S."/>
            <person name="Ochaya S."/>
            <person name="Osoegawa K."/>
            <person name="Pai G."/>
            <person name="Parsons M."/>
            <person name="Pentony M."/>
            <person name="Pettersson U."/>
            <person name="Pop M."/>
            <person name="Ramirez J.L."/>
            <person name="Rinta J."/>
            <person name="Robertson L."/>
            <person name="Salzberg S.L."/>
            <person name="Sanchez D.O."/>
            <person name="Seyler A."/>
            <person name="Sharma R."/>
            <person name="Shetty J."/>
            <person name="Simpson A.J."/>
            <person name="Sisk E."/>
            <person name="Tammi M.T."/>
            <person name="Tarleton R."/>
            <person name="Teixeira S."/>
            <person name="Van Aken S."/>
            <person name="Vogt C."/>
            <person name="Ward P.N."/>
            <person name="Wickstead B."/>
            <person name="Wortman J."/>
            <person name="White O."/>
            <person name="Fraser C.M."/>
            <person name="Stuart K.D."/>
            <person name="Andersson B."/>
        </authorList>
    </citation>
    <scope>NUCLEOTIDE SEQUENCE [LARGE SCALE GENOMIC DNA]</scope>
    <source>
        <strain evidence="2 3">CL Brener</strain>
    </source>
</reference>
<dbReference type="AlphaFoldDB" id="Q4D1C3"/>
<dbReference type="KEGG" id="tcr:510709.41"/>
<feature type="region of interest" description="Disordered" evidence="1">
    <location>
        <begin position="320"/>
        <end position="343"/>
    </location>
</feature>
<sequence>MHPRLQCSSTGADFFCQGICARFSLQCLFFFYTGGNGWAFVSAAAGFCCPRRDALNGGSSMTLCTKGMGLSPDFHRRRMPWTAEKECVPGVVHSSKEKMVLDGARRVDVDCVDRASQVYSLEALWATVASYEYNTFRQKNILNWSLRRNQCTWAMGLPRGLAGGDARRGRHSHRHSFPSPRQQHSLMRLHSLRIFRGGMHCSVCRLCFPIPSVGADSLVDASSYRLRTHPLIDAADTQPIAGASGMTAAPPQQLVQWNWGREHGRTSSIGWCWQPCQRLADPSDLPTPQASTETDGTGKASTDCQDTSCLSTSLSVKKPEEFTTTSFTSNEKGTTTTADSDSSTAVFYTPPPLFCVLFSRLRAAAAAVVPRPA</sequence>
<dbReference type="EMBL" id="AAHK01001246">
    <property type="protein sequence ID" value="EAN86326.1"/>
    <property type="molecule type" value="Genomic_DNA"/>
</dbReference>
<proteinExistence type="predicted"/>
<organism evidence="2 3">
    <name type="scientific">Trypanosoma cruzi (strain CL Brener)</name>
    <dbReference type="NCBI Taxonomy" id="353153"/>
    <lineage>
        <taxon>Eukaryota</taxon>
        <taxon>Discoba</taxon>
        <taxon>Euglenozoa</taxon>
        <taxon>Kinetoplastea</taxon>
        <taxon>Metakinetoplastina</taxon>
        <taxon>Trypanosomatida</taxon>
        <taxon>Trypanosomatidae</taxon>
        <taxon>Trypanosoma</taxon>
        <taxon>Schizotrypanum</taxon>
    </lineage>
</organism>
<dbReference type="GeneID" id="3538531"/>
<evidence type="ECO:0000256" key="1">
    <source>
        <dbReference type="SAM" id="MobiDB-lite"/>
    </source>
</evidence>
<gene>
    <name evidence="2" type="ORF">Tc00.1047053510709.41</name>
</gene>
<accession>Q4D1C3</accession>
<dbReference type="STRING" id="353153.Q4D1C3"/>
<dbReference type="Proteomes" id="UP000002296">
    <property type="component" value="Unassembled WGS sequence"/>
</dbReference>
<dbReference type="PaxDb" id="353153-Q4D1C3"/>
<name>Q4D1C3_TRYCC</name>
<feature type="compositionally biased region" description="Polar residues" evidence="1">
    <location>
        <begin position="286"/>
        <end position="304"/>
    </location>
</feature>
<protein>
    <submittedName>
        <fullName evidence="2">Uncharacterized protein</fullName>
    </submittedName>
</protein>
<dbReference type="RefSeq" id="XP_808177.1">
    <property type="nucleotide sequence ID" value="XM_803084.1"/>
</dbReference>
<feature type="compositionally biased region" description="Low complexity" evidence="1">
    <location>
        <begin position="322"/>
        <end position="343"/>
    </location>
</feature>
<comment type="caution">
    <text evidence="2">The sequence shown here is derived from an EMBL/GenBank/DDBJ whole genome shotgun (WGS) entry which is preliminary data.</text>
</comment>
<evidence type="ECO:0000313" key="2">
    <source>
        <dbReference type="EMBL" id="EAN86326.1"/>
    </source>
</evidence>
<keyword evidence="3" id="KW-1185">Reference proteome</keyword>